<gene>
    <name evidence="2" type="ORF">ACH46_03185</name>
</gene>
<dbReference type="EMBL" id="CP011853">
    <property type="protein sequence ID" value="ALG83690.1"/>
    <property type="molecule type" value="Genomic_DNA"/>
</dbReference>
<evidence type="ECO:0000313" key="3">
    <source>
        <dbReference type="Proteomes" id="UP000063789"/>
    </source>
</evidence>
<dbReference type="AlphaFoldDB" id="A0A0N9N8R3"/>
<keyword evidence="3" id="KW-1185">Reference proteome</keyword>
<evidence type="ECO:0000313" key="2">
    <source>
        <dbReference type="EMBL" id="ALG83690.1"/>
    </source>
</evidence>
<dbReference type="Proteomes" id="UP000063789">
    <property type="component" value="Chromosome"/>
</dbReference>
<sequence length="213" mass="22722">MVRAPPSDAVRAVEEPSMDEHVGETSIAPGTPSSPDDIDDAIRLELEFLTSLIWAPDAMTTATVTAIVGAPADRPRSDDHLPVASGLFLRPIHDTLFTAITARVDDGLPVTPTLLSEGIDDPRARTALRGVILEIAAPSGPGPLPGGADVPHLAAALIDRWYRRGYAGLLARMGLVAEESATADLAEHWAAMTAHQQRAHRRWAAIRTRLADL</sequence>
<accession>A0A0N9N8R3</accession>
<organism evidence="2 3">
    <name type="scientific">Gordonia phthalatica</name>
    <dbReference type="NCBI Taxonomy" id="1136941"/>
    <lineage>
        <taxon>Bacteria</taxon>
        <taxon>Bacillati</taxon>
        <taxon>Actinomycetota</taxon>
        <taxon>Actinomycetes</taxon>
        <taxon>Mycobacteriales</taxon>
        <taxon>Gordoniaceae</taxon>
        <taxon>Gordonia</taxon>
    </lineage>
</organism>
<reference evidence="2 3" key="2">
    <citation type="journal article" date="2017" name="Int. J. Syst. Evol. Microbiol.">
        <title>Gordonia phthalatica sp. nov., a di-n-butyl phthalate-degrading bacterium isolated from activated sludge.</title>
        <authorList>
            <person name="Jin D."/>
            <person name="Kong X."/>
            <person name="Jia M."/>
            <person name="Yu X."/>
            <person name="Wang X."/>
            <person name="Zhuang X."/>
            <person name="Deng Y."/>
            <person name="Bai Z."/>
        </authorList>
    </citation>
    <scope>NUCLEOTIDE SEQUENCE [LARGE SCALE GENOMIC DNA]</scope>
    <source>
        <strain evidence="2 3">QH-11</strain>
    </source>
</reference>
<feature type="compositionally biased region" description="Basic and acidic residues" evidence="1">
    <location>
        <begin position="11"/>
        <end position="23"/>
    </location>
</feature>
<proteinExistence type="predicted"/>
<feature type="region of interest" description="Disordered" evidence="1">
    <location>
        <begin position="1"/>
        <end position="37"/>
    </location>
</feature>
<reference evidence="3" key="1">
    <citation type="submission" date="2015-06" db="EMBL/GenBank/DDBJ databases">
        <title>Complete genome sequence and metabolic analysis of phthalate degradation pathway in Gordonia sp. QH-11.</title>
        <authorList>
            <person name="Jin D."/>
            <person name="Kong X."/>
            <person name="Bai Z."/>
        </authorList>
    </citation>
    <scope>NUCLEOTIDE SEQUENCE [LARGE SCALE GENOMIC DNA]</scope>
    <source>
        <strain evidence="3">QH-11</strain>
    </source>
</reference>
<dbReference type="KEGG" id="goq:ACH46_03185"/>
<evidence type="ECO:0008006" key="4">
    <source>
        <dbReference type="Google" id="ProtNLM"/>
    </source>
</evidence>
<dbReference type="PATRIC" id="fig|1136941.3.peg.643"/>
<protein>
    <recommendedName>
        <fullName evidence="4">DNA helicase DnaB-like N-terminal domain-containing protein</fullName>
    </recommendedName>
</protein>
<dbReference type="Gene3D" id="1.10.860.10">
    <property type="entry name" value="DNAb Helicase, Chain A"/>
    <property type="match status" value="1"/>
</dbReference>
<dbReference type="InterPro" id="IPR016136">
    <property type="entry name" value="DNA_helicase_N/primase_C"/>
</dbReference>
<dbReference type="STRING" id="1136941.ACH46_03185"/>
<evidence type="ECO:0000256" key="1">
    <source>
        <dbReference type="SAM" id="MobiDB-lite"/>
    </source>
</evidence>
<name>A0A0N9N8R3_9ACTN</name>